<evidence type="ECO:0000313" key="3">
    <source>
        <dbReference type="Proteomes" id="UP001194696"/>
    </source>
</evidence>
<feature type="compositionally biased region" description="Polar residues" evidence="1">
    <location>
        <begin position="49"/>
        <end position="75"/>
    </location>
</feature>
<accession>A0ABQ7JH08</accession>
<protein>
    <recommendedName>
        <fullName evidence="4">Wings apart-like protein C-terminal domain-containing protein</fullName>
    </recommendedName>
</protein>
<keyword evidence="3" id="KW-1185">Reference proteome</keyword>
<feature type="compositionally biased region" description="Polar residues" evidence="1">
    <location>
        <begin position="16"/>
        <end position="37"/>
    </location>
</feature>
<gene>
    <name evidence="2" type="ORF">BGZ96_005984</name>
</gene>
<evidence type="ECO:0000256" key="1">
    <source>
        <dbReference type="SAM" id="MobiDB-lite"/>
    </source>
</evidence>
<evidence type="ECO:0000313" key="2">
    <source>
        <dbReference type="EMBL" id="KAG0271070.1"/>
    </source>
</evidence>
<evidence type="ECO:0008006" key="4">
    <source>
        <dbReference type="Google" id="ProtNLM"/>
    </source>
</evidence>
<reference evidence="2 3" key="1">
    <citation type="journal article" date="2020" name="Fungal Divers.">
        <title>Resolving the Mortierellaceae phylogeny through synthesis of multi-gene phylogenetics and phylogenomics.</title>
        <authorList>
            <person name="Vandepol N."/>
            <person name="Liber J."/>
            <person name="Desiro A."/>
            <person name="Na H."/>
            <person name="Kennedy M."/>
            <person name="Barry K."/>
            <person name="Grigoriev I.V."/>
            <person name="Miller A.N."/>
            <person name="O'Donnell K."/>
            <person name="Stajich J.E."/>
            <person name="Bonito G."/>
        </authorList>
    </citation>
    <scope>NUCLEOTIDE SEQUENCE [LARGE SCALE GENOMIC DNA]</scope>
    <source>
        <strain evidence="2 3">AD045</strain>
    </source>
</reference>
<organism evidence="2 3">
    <name type="scientific">Linnemannia gamsii</name>
    <dbReference type="NCBI Taxonomy" id="64522"/>
    <lineage>
        <taxon>Eukaryota</taxon>
        <taxon>Fungi</taxon>
        <taxon>Fungi incertae sedis</taxon>
        <taxon>Mucoromycota</taxon>
        <taxon>Mortierellomycotina</taxon>
        <taxon>Mortierellomycetes</taxon>
        <taxon>Mortierellales</taxon>
        <taxon>Mortierellaceae</taxon>
        <taxon>Linnemannia</taxon>
    </lineage>
</organism>
<proteinExistence type="predicted"/>
<feature type="region of interest" description="Disordered" evidence="1">
    <location>
        <begin position="1"/>
        <end position="75"/>
    </location>
</feature>
<sequence length="262" mass="28721">MNKTTLSTPPGPPHQLASQQGQPNSGQDDDNQSISSQRIRKRDMFANMLHSSSSKPQATNSHSTSSKPTINDDSTVSTVESAHRLSTFNNPESVDIDHVVSTTAVKCTPSDAHLPSPLTKPRMNVFAQNVRAPTVRITLPKFGVRIESTPQLALCLGLLSNIGDTIDQNDDPLQDMSPDTAAHLAWIKAMEQDPTEHERTLWLGTRMVDEFAKDAFKDSTTIAEMVHIGPVLDKEHFRGLLSCMITAFDQSVLLDLDLLQGL</sequence>
<feature type="non-terminal residue" evidence="2">
    <location>
        <position position="262"/>
    </location>
</feature>
<name>A0ABQ7JH08_9FUNG</name>
<comment type="caution">
    <text evidence="2">The sequence shown here is derived from an EMBL/GenBank/DDBJ whole genome shotgun (WGS) entry which is preliminary data.</text>
</comment>
<dbReference type="Proteomes" id="UP001194696">
    <property type="component" value="Unassembled WGS sequence"/>
</dbReference>
<dbReference type="EMBL" id="JAAAIM010002878">
    <property type="protein sequence ID" value="KAG0271070.1"/>
    <property type="molecule type" value="Genomic_DNA"/>
</dbReference>